<evidence type="ECO:0000313" key="7">
    <source>
        <dbReference type="EMBL" id="CAF3679684.1"/>
    </source>
</evidence>
<organism evidence="7 9">
    <name type="scientific">Rotaria socialis</name>
    <dbReference type="NCBI Taxonomy" id="392032"/>
    <lineage>
        <taxon>Eukaryota</taxon>
        <taxon>Metazoa</taxon>
        <taxon>Spiralia</taxon>
        <taxon>Gnathifera</taxon>
        <taxon>Rotifera</taxon>
        <taxon>Eurotatoria</taxon>
        <taxon>Bdelloidea</taxon>
        <taxon>Philodinida</taxon>
        <taxon>Philodinidae</taxon>
        <taxon>Rotaria</taxon>
    </lineage>
</organism>
<evidence type="ECO:0000259" key="5">
    <source>
        <dbReference type="PROSITE" id="PS50280"/>
    </source>
</evidence>
<protein>
    <recommendedName>
        <fullName evidence="10">SET domain-containing protein</fullName>
    </recommendedName>
</protein>
<dbReference type="InterPro" id="IPR050869">
    <property type="entry name" value="H3K4_H4K5_MeTrfase"/>
</dbReference>
<keyword evidence="2 4" id="KW-0863">Zinc-finger</keyword>
<dbReference type="AlphaFoldDB" id="A0A818SZS2"/>
<dbReference type="Gene3D" id="2.170.270.10">
    <property type="entry name" value="SET domain"/>
    <property type="match status" value="1"/>
</dbReference>
<dbReference type="Proteomes" id="UP000663838">
    <property type="component" value="Unassembled WGS sequence"/>
</dbReference>
<evidence type="ECO:0000256" key="3">
    <source>
        <dbReference type="ARBA" id="ARBA00022833"/>
    </source>
</evidence>
<name>A0A818SZS2_9BILA</name>
<dbReference type="Proteomes" id="UP000663865">
    <property type="component" value="Unassembled WGS sequence"/>
</dbReference>
<evidence type="ECO:0000256" key="4">
    <source>
        <dbReference type="PROSITE-ProRule" id="PRU00134"/>
    </source>
</evidence>
<dbReference type="Pfam" id="PF00856">
    <property type="entry name" value="SET"/>
    <property type="match status" value="1"/>
</dbReference>
<dbReference type="SUPFAM" id="SSF144232">
    <property type="entry name" value="HIT/MYND zinc finger-like"/>
    <property type="match status" value="1"/>
</dbReference>
<accession>A0A818SZS2</accession>
<feature type="domain" description="SET" evidence="5">
    <location>
        <begin position="4"/>
        <end position="323"/>
    </location>
</feature>
<evidence type="ECO:0000313" key="8">
    <source>
        <dbReference type="EMBL" id="CAF4763900.1"/>
    </source>
</evidence>
<dbReference type="InterPro" id="IPR001214">
    <property type="entry name" value="SET_dom"/>
</dbReference>
<feature type="domain" description="MYND-type" evidence="6">
    <location>
        <begin position="49"/>
        <end position="95"/>
    </location>
</feature>
<dbReference type="SMART" id="SM00317">
    <property type="entry name" value="SET"/>
    <property type="match status" value="1"/>
</dbReference>
<evidence type="ECO:0000256" key="2">
    <source>
        <dbReference type="ARBA" id="ARBA00022771"/>
    </source>
</evidence>
<dbReference type="CDD" id="cd20071">
    <property type="entry name" value="SET_SMYD"/>
    <property type="match status" value="1"/>
</dbReference>
<proteinExistence type="predicted"/>
<sequence>MNDSKVDLVCTERKGRCWITNQAVSQGEILFVWKPYIIVPYVTNKDYVCANCIHICKEIAHIKDMIGCRQDCRHVFYCSDECEQQHWDKFHQYECPFLDKIFALHDLNFNDDVINYARLVMRMLTQRLLEVLHKPHDMSIKDIWTSRSHFDKFSIEKKKEFEVVAKILTEYILTRLIPDKIKDIHDFIDFTQSFLPDSADVEKVEINDFEFWFTEMAHFCLLLNDATTIEVTKCLLIKVYILICMEEINALFHITFALEGYTQAPRTYAMGMYPLAAFVNHSCSPNLARFPVQEDRENVRVGDVVFFATRSLKKGEELCYSYLEREYELYRKEQVSANEIVEAQAKREQRLKEEFFFDCDCTRCFNESKGNLDTSYVTLIKELKCTKSECKGWLIPSFEKYMRCEACGTSS</sequence>
<evidence type="ECO:0000256" key="1">
    <source>
        <dbReference type="ARBA" id="ARBA00022723"/>
    </source>
</evidence>
<evidence type="ECO:0000259" key="6">
    <source>
        <dbReference type="PROSITE" id="PS50865"/>
    </source>
</evidence>
<dbReference type="SUPFAM" id="SSF82199">
    <property type="entry name" value="SET domain"/>
    <property type="match status" value="1"/>
</dbReference>
<dbReference type="InterPro" id="IPR046341">
    <property type="entry name" value="SET_dom_sf"/>
</dbReference>
<dbReference type="PANTHER" id="PTHR12197">
    <property type="entry name" value="HISTONE-LYSINE N-METHYLTRANSFERASE SMYD"/>
    <property type="match status" value="1"/>
</dbReference>
<reference evidence="7" key="1">
    <citation type="submission" date="2021-02" db="EMBL/GenBank/DDBJ databases">
        <authorList>
            <person name="Nowell W R."/>
        </authorList>
    </citation>
    <scope>NUCLEOTIDE SEQUENCE</scope>
</reference>
<dbReference type="InterPro" id="IPR002893">
    <property type="entry name" value="Znf_MYND"/>
</dbReference>
<dbReference type="EMBL" id="CAJOBS010001807">
    <property type="protein sequence ID" value="CAF4763900.1"/>
    <property type="molecule type" value="Genomic_DNA"/>
</dbReference>
<dbReference type="PANTHER" id="PTHR12197:SF291">
    <property type="entry name" value="SET AND MYND DOMAIN-CONTAINING PROTEIN DDB_G0277331"/>
    <property type="match status" value="1"/>
</dbReference>
<dbReference type="EMBL" id="CAJNYV010004557">
    <property type="protein sequence ID" value="CAF3679684.1"/>
    <property type="molecule type" value="Genomic_DNA"/>
</dbReference>
<comment type="caution">
    <text evidence="7">The sequence shown here is derived from an EMBL/GenBank/DDBJ whole genome shotgun (WGS) entry which is preliminary data.</text>
</comment>
<dbReference type="PROSITE" id="PS50865">
    <property type="entry name" value="ZF_MYND_2"/>
    <property type="match status" value="1"/>
</dbReference>
<dbReference type="PROSITE" id="PS50280">
    <property type="entry name" value="SET"/>
    <property type="match status" value="1"/>
</dbReference>
<evidence type="ECO:0008006" key="10">
    <source>
        <dbReference type="Google" id="ProtNLM"/>
    </source>
</evidence>
<keyword evidence="3" id="KW-0862">Zinc</keyword>
<evidence type="ECO:0000313" key="9">
    <source>
        <dbReference type="Proteomes" id="UP000663865"/>
    </source>
</evidence>
<dbReference type="GO" id="GO:0005634">
    <property type="term" value="C:nucleus"/>
    <property type="evidence" value="ECO:0007669"/>
    <property type="project" value="TreeGrafter"/>
</dbReference>
<dbReference type="Pfam" id="PF01753">
    <property type="entry name" value="zf-MYND"/>
    <property type="match status" value="1"/>
</dbReference>
<gene>
    <name evidence="7" type="ORF">KIK155_LOCUS25249</name>
    <name evidence="8" type="ORF">TOA249_LOCUS21183</name>
</gene>
<dbReference type="GO" id="GO:0008270">
    <property type="term" value="F:zinc ion binding"/>
    <property type="evidence" value="ECO:0007669"/>
    <property type="project" value="UniProtKB-KW"/>
</dbReference>
<keyword evidence="1" id="KW-0479">Metal-binding</keyword>